<feature type="transmembrane region" description="Helical" evidence="6">
    <location>
        <begin position="296"/>
        <end position="314"/>
    </location>
</feature>
<keyword evidence="5 6" id="KW-0472">Membrane</keyword>
<feature type="transmembrane region" description="Helical" evidence="6">
    <location>
        <begin position="407"/>
        <end position="432"/>
    </location>
</feature>
<keyword evidence="2" id="KW-0813">Transport</keyword>
<feature type="transmembrane region" description="Helical" evidence="6">
    <location>
        <begin position="257"/>
        <end position="276"/>
    </location>
</feature>
<evidence type="ECO:0000313" key="7">
    <source>
        <dbReference type="EMBL" id="KAF2245311.1"/>
    </source>
</evidence>
<accession>A0A6A6I4N7</accession>
<feature type="transmembrane region" description="Helical" evidence="6">
    <location>
        <begin position="233"/>
        <end position="251"/>
    </location>
</feature>
<dbReference type="RefSeq" id="XP_033680315.1">
    <property type="nucleotide sequence ID" value="XM_033824029.1"/>
</dbReference>
<dbReference type="InterPro" id="IPR036259">
    <property type="entry name" value="MFS_trans_sf"/>
</dbReference>
<dbReference type="SUPFAM" id="SSF103473">
    <property type="entry name" value="MFS general substrate transporter"/>
    <property type="match status" value="1"/>
</dbReference>
<dbReference type="Gene3D" id="1.20.1250.20">
    <property type="entry name" value="MFS general substrate transporter like domains"/>
    <property type="match status" value="1"/>
</dbReference>
<name>A0A6A6I4N7_9PLEO</name>
<evidence type="ECO:0000256" key="3">
    <source>
        <dbReference type="ARBA" id="ARBA00022692"/>
    </source>
</evidence>
<feature type="transmembrane region" description="Helical" evidence="6">
    <location>
        <begin position="172"/>
        <end position="195"/>
    </location>
</feature>
<dbReference type="GO" id="GO:0008506">
    <property type="term" value="F:sucrose:proton symporter activity"/>
    <property type="evidence" value="ECO:0007669"/>
    <property type="project" value="TreeGrafter"/>
</dbReference>
<comment type="subcellular location">
    <subcellularLocation>
        <location evidence="1">Membrane</location>
        <topology evidence="1">Multi-pass membrane protein</topology>
    </subcellularLocation>
</comment>
<proteinExistence type="predicted"/>
<dbReference type="AlphaFoldDB" id="A0A6A6I4N7"/>
<gene>
    <name evidence="7" type="ORF">BU26DRAFT_433385</name>
</gene>
<feature type="transmembrane region" description="Helical" evidence="6">
    <location>
        <begin position="61"/>
        <end position="79"/>
    </location>
</feature>
<dbReference type="PANTHER" id="PTHR19432:SF35">
    <property type="entry name" value="SOLUTE CARRIER FAMILY 45 MEMBER 3 ISOFORM X1"/>
    <property type="match status" value="1"/>
</dbReference>
<evidence type="ECO:0000256" key="2">
    <source>
        <dbReference type="ARBA" id="ARBA00022448"/>
    </source>
</evidence>
<evidence type="ECO:0000313" key="8">
    <source>
        <dbReference type="Proteomes" id="UP000800094"/>
    </source>
</evidence>
<sequence length="474" mass="52026">LQVIWSVVLANGTPYLLSLGLPEPLTALAWMAGPLCGIFVQPYMGITSDNYSSRYGQRRPFIILGTIGTLLSMLLLAAIQRLVSSLDIVFILDEKEKSSITVAAALVLVWALNFWIQPLQMGMRALIVESFPQEEQGRASAWASYWVGCGNIIGYGTGFFSLPQALGIATWGQFQCLCLIAACVLTFTVAIGCVAGREERTHNSPVVPRSKTSGFPDLCTKVRTAYSNMTRRMRQVCIIQFFSWMAWFPFLYYGSTYVSELCKGTLCLILLCAHILTQRTEDAIRQTANRIGTLSFLLFACASLLTSISIHAFITPDLSAAEVLRKRTKNSQLSPNISKVWSLSHIFHALTLASTFFITTWRVSLLFTFYIGISFSITQFTPFAIIGDECAIIRDANDTQLEAGAVMALHNVAISSPQLIAAGVCAIVFAVFKSLGIDGGAGWVIQLGALPAMVAAWESRKLWKDSEMHHLAVV</sequence>
<reference evidence="7" key="1">
    <citation type="journal article" date="2020" name="Stud. Mycol.">
        <title>101 Dothideomycetes genomes: a test case for predicting lifestyles and emergence of pathogens.</title>
        <authorList>
            <person name="Haridas S."/>
            <person name="Albert R."/>
            <person name="Binder M."/>
            <person name="Bloem J."/>
            <person name="Labutti K."/>
            <person name="Salamov A."/>
            <person name="Andreopoulos B."/>
            <person name="Baker S."/>
            <person name="Barry K."/>
            <person name="Bills G."/>
            <person name="Bluhm B."/>
            <person name="Cannon C."/>
            <person name="Castanera R."/>
            <person name="Culley D."/>
            <person name="Daum C."/>
            <person name="Ezra D."/>
            <person name="Gonzalez J."/>
            <person name="Henrissat B."/>
            <person name="Kuo A."/>
            <person name="Liang C."/>
            <person name="Lipzen A."/>
            <person name="Lutzoni F."/>
            <person name="Magnuson J."/>
            <person name="Mondo S."/>
            <person name="Nolan M."/>
            <person name="Ohm R."/>
            <person name="Pangilinan J."/>
            <person name="Park H.-J."/>
            <person name="Ramirez L."/>
            <person name="Alfaro M."/>
            <person name="Sun H."/>
            <person name="Tritt A."/>
            <person name="Yoshinaga Y."/>
            <person name="Zwiers L.-H."/>
            <person name="Turgeon B."/>
            <person name="Goodwin S."/>
            <person name="Spatafora J."/>
            <person name="Crous P."/>
            <person name="Grigoriev I."/>
        </authorList>
    </citation>
    <scope>NUCLEOTIDE SEQUENCE</scope>
    <source>
        <strain evidence="7">CBS 122368</strain>
    </source>
</reference>
<evidence type="ECO:0000256" key="4">
    <source>
        <dbReference type="ARBA" id="ARBA00022989"/>
    </source>
</evidence>
<keyword evidence="3 6" id="KW-0812">Transmembrane</keyword>
<keyword evidence="4 6" id="KW-1133">Transmembrane helix</keyword>
<dbReference type="PANTHER" id="PTHR19432">
    <property type="entry name" value="SUGAR TRANSPORTER"/>
    <property type="match status" value="1"/>
</dbReference>
<feature type="transmembrane region" description="Helical" evidence="6">
    <location>
        <begin position="15"/>
        <end position="40"/>
    </location>
</feature>
<evidence type="ECO:0000256" key="5">
    <source>
        <dbReference type="ARBA" id="ARBA00023136"/>
    </source>
</evidence>
<dbReference type="OrthoDB" id="28755at2759"/>
<feature type="transmembrane region" description="Helical" evidence="6">
    <location>
        <begin position="365"/>
        <end position="387"/>
    </location>
</feature>
<dbReference type="GeneID" id="54577359"/>
<organism evidence="7 8">
    <name type="scientific">Trematosphaeria pertusa</name>
    <dbReference type="NCBI Taxonomy" id="390896"/>
    <lineage>
        <taxon>Eukaryota</taxon>
        <taxon>Fungi</taxon>
        <taxon>Dikarya</taxon>
        <taxon>Ascomycota</taxon>
        <taxon>Pezizomycotina</taxon>
        <taxon>Dothideomycetes</taxon>
        <taxon>Pleosporomycetidae</taxon>
        <taxon>Pleosporales</taxon>
        <taxon>Massarineae</taxon>
        <taxon>Trematosphaeriaceae</taxon>
        <taxon>Trematosphaeria</taxon>
    </lineage>
</organism>
<feature type="transmembrane region" description="Helical" evidence="6">
    <location>
        <begin position="99"/>
        <end position="116"/>
    </location>
</feature>
<keyword evidence="8" id="KW-1185">Reference proteome</keyword>
<feature type="non-terminal residue" evidence="7">
    <location>
        <position position="1"/>
    </location>
</feature>
<dbReference type="GO" id="GO:0005886">
    <property type="term" value="C:plasma membrane"/>
    <property type="evidence" value="ECO:0007669"/>
    <property type="project" value="TreeGrafter"/>
</dbReference>
<feature type="transmembrane region" description="Helical" evidence="6">
    <location>
        <begin position="145"/>
        <end position="166"/>
    </location>
</feature>
<evidence type="ECO:0000256" key="1">
    <source>
        <dbReference type="ARBA" id="ARBA00004141"/>
    </source>
</evidence>
<dbReference type="Proteomes" id="UP000800094">
    <property type="component" value="Unassembled WGS sequence"/>
</dbReference>
<dbReference type="EMBL" id="ML987200">
    <property type="protein sequence ID" value="KAF2245311.1"/>
    <property type="molecule type" value="Genomic_DNA"/>
</dbReference>
<feature type="transmembrane region" description="Helical" evidence="6">
    <location>
        <begin position="439"/>
        <end position="457"/>
    </location>
</feature>
<evidence type="ECO:0000256" key="6">
    <source>
        <dbReference type="SAM" id="Phobius"/>
    </source>
</evidence>
<protein>
    <recommendedName>
        <fullName evidence="9">MFS general substrate transporter</fullName>
    </recommendedName>
</protein>
<evidence type="ECO:0008006" key="9">
    <source>
        <dbReference type="Google" id="ProtNLM"/>
    </source>
</evidence>